<proteinExistence type="predicted"/>
<gene>
    <name evidence="8" type="ORF">A4U43_C06F14870</name>
</gene>
<dbReference type="Proteomes" id="UP000243459">
    <property type="component" value="Chromosome 6"/>
</dbReference>
<sequence length="175" mass="19566">MLTSLRPSCNLPLRRFICKIHHSPSFDHPQLPLYKESFAKRMAMAGIKPHHRIALGVSGGPDSTALCVLATGWKSDCLARNEGSGYIDGLLGIVVDHRLRPESGDEADLVRNRVSKMGIRCVVECCDWSKGKPKLGHLQEAARDMRYRIFQRVCMEQQIGVLLIAHHADDQVLIN</sequence>
<evidence type="ECO:0000313" key="9">
    <source>
        <dbReference type="Proteomes" id="UP000243459"/>
    </source>
</evidence>
<evidence type="ECO:0000256" key="4">
    <source>
        <dbReference type="ARBA" id="ARBA00022741"/>
    </source>
</evidence>
<accession>A0A5P1EMZ8</accession>
<dbReference type="InterPro" id="IPR012795">
    <property type="entry name" value="tRNA_Ile_lys_synt_N"/>
</dbReference>
<dbReference type="Pfam" id="PF01171">
    <property type="entry name" value="ATP_bind_3"/>
    <property type="match status" value="1"/>
</dbReference>
<dbReference type="SUPFAM" id="SSF52402">
    <property type="entry name" value="Adenine nucleotide alpha hydrolases-like"/>
    <property type="match status" value="1"/>
</dbReference>
<evidence type="ECO:0000259" key="7">
    <source>
        <dbReference type="Pfam" id="PF01171"/>
    </source>
</evidence>
<dbReference type="InterPro" id="IPR014729">
    <property type="entry name" value="Rossmann-like_a/b/a_fold"/>
</dbReference>
<evidence type="ECO:0000256" key="3">
    <source>
        <dbReference type="ARBA" id="ARBA00022694"/>
    </source>
</evidence>
<reference evidence="9" key="1">
    <citation type="journal article" date="2017" name="Nat. Commun.">
        <title>The asparagus genome sheds light on the origin and evolution of a young Y chromosome.</title>
        <authorList>
            <person name="Harkess A."/>
            <person name="Zhou J."/>
            <person name="Xu C."/>
            <person name="Bowers J.E."/>
            <person name="Van der Hulst R."/>
            <person name="Ayyampalayam S."/>
            <person name="Mercati F."/>
            <person name="Riccardi P."/>
            <person name="McKain M.R."/>
            <person name="Kakrana A."/>
            <person name="Tang H."/>
            <person name="Ray J."/>
            <person name="Groenendijk J."/>
            <person name="Arikit S."/>
            <person name="Mathioni S.M."/>
            <person name="Nakano M."/>
            <person name="Shan H."/>
            <person name="Telgmann-Rauber A."/>
            <person name="Kanno A."/>
            <person name="Yue Z."/>
            <person name="Chen H."/>
            <person name="Li W."/>
            <person name="Chen Y."/>
            <person name="Xu X."/>
            <person name="Zhang Y."/>
            <person name="Luo S."/>
            <person name="Chen H."/>
            <person name="Gao J."/>
            <person name="Mao Z."/>
            <person name="Pires J.C."/>
            <person name="Luo M."/>
            <person name="Kudrna D."/>
            <person name="Wing R.A."/>
            <person name="Meyers B.C."/>
            <person name="Yi K."/>
            <person name="Kong H."/>
            <person name="Lavrijsen P."/>
            <person name="Sunseri F."/>
            <person name="Falavigna A."/>
            <person name="Ye Y."/>
            <person name="Leebens-Mack J.H."/>
            <person name="Chen G."/>
        </authorList>
    </citation>
    <scope>NUCLEOTIDE SEQUENCE [LARGE SCALE GENOMIC DNA]</scope>
    <source>
        <strain evidence="9">cv. DH0086</strain>
    </source>
</reference>
<keyword evidence="3" id="KW-0819">tRNA processing</keyword>
<comment type="catalytic activity">
    <reaction evidence="6">
        <text>cytidine(34) in tRNA(Ile2) + L-lysine + ATP = lysidine(34) in tRNA(Ile2) + AMP + diphosphate + H(+)</text>
        <dbReference type="Rhea" id="RHEA:43744"/>
        <dbReference type="Rhea" id="RHEA-COMP:10625"/>
        <dbReference type="Rhea" id="RHEA-COMP:10670"/>
        <dbReference type="ChEBI" id="CHEBI:15378"/>
        <dbReference type="ChEBI" id="CHEBI:30616"/>
        <dbReference type="ChEBI" id="CHEBI:32551"/>
        <dbReference type="ChEBI" id="CHEBI:33019"/>
        <dbReference type="ChEBI" id="CHEBI:82748"/>
        <dbReference type="ChEBI" id="CHEBI:83665"/>
        <dbReference type="ChEBI" id="CHEBI:456215"/>
        <dbReference type="EC" id="6.3.4.19"/>
    </reaction>
</comment>
<dbReference type="InterPro" id="IPR011063">
    <property type="entry name" value="TilS/TtcA_N"/>
</dbReference>
<protein>
    <recommendedName>
        <fullName evidence="1">tRNA(Ile)-lysidine synthetase</fullName>
        <ecNumber evidence="1">6.3.4.19</ecNumber>
    </recommendedName>
</protein>
<evidence type="ECO:0000256" key="2">
    <source>
        <dbReference type="ARBA" id="ARBA00022598"/>
    </source>
</evidence>
<feature type="domain" description="tRNA(Ile)-lysidine/2-thiocytidine synthase N-terminal" evidence="7">
    <location>
        <begin position="53"/>
        <end position="172"/>
    </location>
</feature>
<dbReference type="InterPro" id="IPR012094">
    <property type="entry name" value="tRNA_Ile_lys_synt"/>
</dbReference>
<keyword evidence="5" id="KW-0067">ATP-binding</keyword>
<dbReference type="OMA" id="RRFICKI"/>
<dbReference type="GO" id="GO:0005524">
    <property type="term" value="F:ATP binding"/>
    <property type="evidence" value="ECO:0007669"/>
    <property type="project" value="UniProtKB-KW"/>
</dbReference>
<dbReference type="Gene3D" id="3.40.50.620">
    <property type="entry name" value="HUPs"/>
    <property type="match status" value="1"/>
</dbReference>
<evidence type="ECO:0000256" key="6">
    <source>
        <dbReference type="ARBA" id="ARBA00048539"/>
    </source>
</evidence>
<dbReference type="PANTHER" id="PTHR43033">
    <property type="entry name" value="TRNA(ILE)-LYSIDINE SYNTHASE-RELATED"/>
    <property type="match status" value="1"/>
</dbReference>
<keyword evidence="9" id="KW-1185">Reference proteome</keyword>
<dbReference type="PANTHER" id="PTHR43033:SF5">
    <property type="entry name" value="TRNA(ILE)-LYSIDINE SYNTHETASE"/>
    <property type="match status" value="1"/>
</dbReference>
<dbReference type="GO" id="GO:0032267">
    <property type="term" value="F:tRNA(Ile)-lysidine synthase activity"/>
    <property type="evidence" value="ECO:0007669"/>
    <property type="project" value="UniProtKB-EC"/>
</dbReference>
<evidence type="ECO:0000256" key="1">
    <source>
        <dbReference type="ARBA" id="ARBA00013267"/>
    </source>
</evidence>
<dbReference type="EC" id="6.3.4.19" evidence="1"/>
<organism evidence="8 9">
    <name type="scientific">Asparagus officinalis</name>
    <name type="common">Garden asparagus</name>
    <dbReference type="NCBI Taxonomy" id="4686"/>
    <lineage>
        <taxon>Eukaryota</taxon>
        <taxon>Viridiplantae</taxon>
        <taxon>Streptophyta</taxon>
        <taxon>Embryophyta</taxon>
        <taxon>Tracheophyta</taxon>
        <taxon>Spermatophyta</taxon>
        <taxon>Magnoliopsida</taxon>
        <taxon>Liliopsida</taxon>
        <taxon>Asparagales</taxon>
        <taxon>Asparagaceae</taxon>
        <taxon>Asparagoideae</taxon>
        <taxon>Asparagus</taxon>
    </lineage>
</organism>
<keyword evidence="2" id="KW-0436">Ligase</keyword>
<dbReference type="Gramene" id="ONK67033">
    <property type="protein sequence ID" value="ONK67033"/>
    <property type="gene ID" value="A4U43_C06F14870"/>
</dbReference>
<dbReference type="AlphaFoldDB" id="A0A5P1EMZ8"/>
<dbReference type="EMBL" id="CM007386">
    <property type="protein sequence ID" value="ONK67033.1"/>
    <property type="molecule type" value="Genomic_DNA"/>
</dbReference>
<name>A0A5P1EMZ8_ASPOF</name>
<dbReference type="GO" id="GO:0008033">
    <property type="term" value="P:tRNA processing"/>
    <property type="evidence" value="ECO:0007669"/>
    <property type="project" value="UniProtKB-KW"/>
</dbReference>
<dbReference type="CDD" id="cd01992">
    <property type="entry name" value="TilS_N"/>
    <property type="match status" value="1"/>
</dbReference>
<evidence type="ECO:0000256" key="5">
    <source>
        <dbReference type="ARBA" id="ARBA00022840"/>
    </source>
</evidence>
<keyword evidence="4" id="KW-0547">Nucleotide-binding</keyword>
<evidence type="ECO:0000313" key="8">
    <source>
        <dbReference type="EMBL" id="ONK67033.1"/>
    </source>
</evidence>